<proteinExistence type="predicted"/>
<accession>A0A8T5V336</accession>
<protein>
    <submittedName>
        <fullName evidence="1">PAS domain-containing protein</fullName>
    </submittedName>
</protein>
<dbReference type="InterPro" id="IPR013656">
    <property type="entry name" value="PAS_4"/>
</dbReference>
<dbReference type="RefSeq" id="WP_166057919.1">
    <property type="nucleotide sequence ID" value="NZ_CP096255.1"/>
</dbReference>
<dbReference type="Proteomes" id="UP000551709">
    <property type="component" value="Chromosome"/>
</dbReference>
<evidence type="ECO:0000313" key="2">
    <source>
        <dbReference type="Proteomes" id="UP000551709"/>
    </source>
</evidence>
<sequence>MKKFICEQNIVNFQRLLAETSDPTLQRTLEGLLATNKRELALLEAERQGAQTSPFGQPLRSAADASELRERFLSDFDRSPHPYMLLDPGPGLQTVDINAAYARATLTDRDSVVGRSLFDVFPDNPDDPLADGVSNLYASLRIVAQTGRPHAMAVQRYDIRDPDGSFVERYWQPINSAIVDEDGRLTFLLHHVEDVTDQAAS</sequence>
<dbReference type="EMBL" id="CP096255">
    <property type="protein sequence ID" value="UPT88181.1"/>
    <property type="molecule type" value="Genomic_DNA"/>
</dbReference>
<dbReference type="AlphaFoldDB" id="A0A8T5V336"/>
<reference evidence="1" key="2">
    <citation type="submission" date="2022-04" db="EMBL/GenBank/DDBJ databases">
        <authorList>
            <person name="Bromfield E.S.P."/>
            <person name="Cloutier S."/>
        </authorList>
    </citation>
    <scope>NUCLEOTIDE SEQUENCE</scope>
    <source>
        <strain evidence="1">1S5</strain>
    </source>
</reference>
<organism evidence="1 2">
    <name type="scientific">Bradyrhizobium barranii subsp. apii</name>
    <dbReference type="NCBI Taxonomy" id="2819348"/>
    <lineage>
        <taxon>Bacteria</taxon>
        <taxon>Pseudomonadati</taxon>
        <taxon>Pseudomonadota</taxon>
        <taxon>Alphaproteobacteria</taxon>
        <taxon>Hyphomicrobiales</taxon>
        <taxon>Nitrobacteraceae</taxon>
        <taxon>Bradyrhizobium</taxon>
        <taxon>Bradyrhizobium barranii</taxon>
    </lineage>
</organism>
<dbReference type="Gene3D" id="3.30.450.20">
    <property type="entry name" value="PAS domain"/>
    <property type="match status" value="1"/>
</dbReference>
<dbReference type="InterPro" id="IPR035965">
    <property type="entry name" value="PAS-like_dom_sf"/>
</dbReference>
<evidence type="ECO:0000313" key="1">
    <source>
        <dbReference type="EMBL" id="UPT88181.1"/>
    </source>
</evidence>
<name>A0A8T5V336_9BRAD</name>
<dbReference type="SUPFAM" id="SSF55785">
    <property type="entry name" value="PYP-like sensor domain (PAS domain)"/>
    <property type="match status" value="1"/>
</dbReference>
<reference evidence="1" key="1">
    <citation type="journal article" date="2017" name="Syst. Appl. Microbiol.">
        <title>Soybeans inoculated with root zone soils of Canadian native legumes harbour diverse and novel Bradyrhizobium spp. that possess agricultural potential.</title>
        <authorList>
            <person name="Bromfield E.S.P."/>
            <person name="Cloutier S."/>
            <person name="Tambong J.T."/>
            <person name="Tran Thi T.V."/>
        </authorList>
    </citation>
    <scope>NUCLEOTIDE SEQUENCE</scope>
    <source>
        <strain evidence="1">1S5</strain>
    </source>
</reference>
<gene>
    <name evidence="1" type="ORF">HAP41_0000003265</name>
</gene>
<dbReference type="Pfam" id="PF08448">
    <property type="entry name" value="PAS_4"/>
    <property type="match status" value="1"/>
</dbReference>